<keyword evidence="1" id="KW-0378">Hydrolase</keyword>
<evidence type="ECO:0000256" key="1">
    <source>
        <dbReference type="ARBA" id="ARBA00022801"/>
    </source>
</evidence>
<dbReference type="GO" id="GO:0016787">
    <property type="term" value="F:hydrolase activity"/>
    <property type="evidence" value="ECO:0007669"/>
    <property type="project" value="UniProtKB-KW"/>
</dbReference>
<evidence type="ECO:0000313" key="3">
    <source>
        <dbReference type="EMBL" id="MCA9389902.1"/>
    </source>
</evidence>
<dbReference type="InterPro" id="IPR005754">
    <property type="entry name" value="Sortase"/>
</dbReference>
<dbReference type="Proteomes" id="UP000701698">
    <property type="component" value="Unassembled WGS sequence"/>
</dbReference>
<keyword evidence="2" id="KW-0812">Transmembrane</keyword>
<dbReference type="EMBL" id="JAGQKX010000009">
    <property type="protein sequence ID" value="MCA9389902.1"/>
    <property type="molecule type" value="Genomic_DNA"/>
</dbReference>
<evidence type="ECO:0000256" key="2">
    <source>
        <dbReference type="SAM" id="Phobius"/>
    </source>
</evidence>
<reference evidence="3" key="2">
    <citation type="journal article" date="2021" name="Microbiome">
        <title>Successional dynamics and alternative stable states in a saline activated sludge microbial community over 9 years.</title>
        <authorList>
            <person name="Wang Y."/>
            <person name="Ye J."/>
            <person name="Ju F."/>
            <person name="Liu L."/>
            <person name="Boyd J.A."/>
            <person name="Deng Y."/>
            <person name="Parks D.H."/>
            <person name="Jiang X."/>
            <person name="Yin X."/>
            <person name="Woodcroft B.J."/>
            <person name="Tyson G.W."/>
            <person name="Hugenholtz P."/>
            <person name="Polz M.F."/>
            <person name="Zhang T."/>
        </authorList>
    </citation>
    <scope>NUCLEOTIDE SEQUENCE</scope>
    <source>
        <strain evidence="3">HKST-UBA01</strain>
    </source>
</reference>
<comment type="caution">
    <text evidence="3">The sequence shown here is derived from an EMBL/GenBank/DDBJ whole genome shotgun (WGS) entry which is preliminary data.</text>
</comment>
<accession>A0A955LGK7</accession>
<dbReference type="InterPro" id="IPR023365">
    <property type="entry name" value="Sortase_dom-sf"/>
</dbReference>
<dbReference type="Gene3D" id="2.40.260.10">
    <property type="entry name" value="Sortase"/>
    <property type="match status" value="1"/>
</dbReference>
<keyword evidence="2" id="KW-0472">Membrane</keyword>
<protein>
    <submittedName>
        <fullName evidence="3">Sortase</fullName>
    </submittedName>
</protein>
<gene>
    <name evidence="3" type="ORF">KC571_00705</name>
</gene>
<sequence length="221" mass="24588">MRKLFKWYTFDGPYLLLGIILALSTIQLWYMVKGFGVIWASNPIPAVVTQILGQDAEQSDLGALYIAKPTETYLSSDQPEEKENISNLRPSSITITKINLDLPVVSVPLQNGTWKVYDYVANYAEGTSLIGKESGNVGLYGHDRDQAFRNIKLLSEGDTISVTTIEGYSVQYTVSESTITQPSDVNVFYPTDTPTLTLVTCDGIFSEKRYVVHARQTNISK</sequence>
<reference evidence="3" key="1">
    <citation type="submission" date="2020-04" db="EMBL/GenBank/DDBJ databases">
        <authorList>
            <person name="Zhang T."/>
        </authorList>
    </citation>
    <scope>NUCLEOTIDE SEQUENCE</scope>
    <source>
        <strain evidence="3">HKST-UBA01</strain>
    </source>
</reference>
<dbReference type="NCBIfam" id="TIGR01076">
    <property type="entry name" value="sortase_fam"/>
    <property type="match status" value="1"/>
</dbReference>
<dbReference type="Pfam" id="PF04203">
    <property type="entry name" value="Sortase"/>
    <property type="match status" value="1"/>
</dbReference>
<name>A0A955LGK7_UNCKA</name>
<evidence type="ECO:0000313" key="4">
    <source>
        <dbReference type="Proteomes" id="UP000701698"/>
    </source>
</evidence>
<proteinExistence type="predicted"/>
<dbReference type="SUPFAM" id="SSF63817">
    <property type="entry name" value="Sortase"/>
    <property type="match status" value="1"/>
</dbReference>
<keyword evidence="2" id="KW-1133">Transmembrane helix</keyword>
<dbReference type="AlphaFoldDB" id="A0A955LGK7"/>
<feature type="transmembrane region" description="Helical" evidence="2">
    <location>
        <begin position="12"/>
        <end position="32"/>
    </location>
</feature>
<organism evidence="3 4">
    <name type="scientific">candidate division WWE3 bacterium</name>
    <dbReference type="NCBI Taxonomy" id="2053526"/>
    <lineage>
        <taxon>Bacteria</taxon>
        <taxon>Katanobacteria</taxon>
    </lineage>
</organism>